<dbReference type="Pfam" id="PF03992">
    <property type="entry name" value="ABM"/>
    <property type="match status" value="1"/>
</dbReference>
<proteinExistence type="predicted"/>
<evidence type="ECO:0000313" key="2">
    <source>
        <dbReference type="EMBL" id="SNX70027.1"/>
    </source>
</evidence>
<dbReference type="Proteomes" id="UP000219546">
    <property type="component" value="Unassembled WGS sequence"/>
</dbReference>
<keyword evidence="2" id="KW-0560">Oxidoreductase</keyword>
<dbReference type="PANTHER" id="PTHR34474:SF2">
    <property type="entry name" value="SIGNAL TRANSDUCTION PROTEIN TRAP"/>
    <property type="match status" value="1"/>
</dbReference>
<dbReference type="InterPro" id="IPR011008">
    <property type="entry name" value="Dimeric_a/b-barrel"/>
</dbReference>
<dbReference type="PROSITE" id="PS51725">
    <property type="entry name" value="ABM"/>
    <property type="match status" value="1"/>
</dbReference>
<sequence length="170" mass="19474">MFVYMTNGTYEYLASLKKKHAEQQMYLMLNPKTALLYYETEGSSIFKSGRKYEVIEAAGTLEQSGFAVMNHIPVTEEGHPIFEYRFKTHVKMIEKEPGFKVFRLLRPAAGDTYIVFTLWEKESAFLQWKESASFAQAHEKQESLDGPSSVQKIFSGPSYLSQYTLPAEKG</sequence>
<dbReference type="Gene3D" id="3.30.70.100">
    <property type="match status" value="1"/>
</dbReference>
<dbReference type="AlphaFoldDB" id="A0A285CR42"/>
<organism evidence="2 3">
    <name type="scientific">Bacillus oleivorans</name>
    <dbReference type="NCBI Taxonomy" id="1448271"/>
    <lineage>
        <taxon>Bacteria</taxon>
        <taxon>Bacillati</taxon>
        <taxon>Bacillota</taxon>
        <taxon>Bacilli</taxon>
        <taxon>Bacillales</taxon>
        <taxon>Bacillaceae</taxon>
        <taxon>Bacillus</taxon>
    </lineage>
</organism>
<dbReference type="InterPro" id="IPR050404">
    <property type="entry name" value="Heme-degrading_MO"/>
</dbReference>
<dbReference type="InterPro" id="IPR007138">
    <property type="entry name" value="ABM_dom"/>
</dbReference>
<dbReference type="GO" id="GO:0004497">
    <property type="term" value="F:monooxygenase activity"/>
    <property type="evidence" value="ECO:0007669"/>
    <property type="project" value="UniProtKB-KW"/>
</dbReference>
<name>A0A285CR42_9BACI</name>
<keyword evidence="2" id="KW-0503">Monooxygenase</keyword>
<gene>
    <name evidence="2" type="ORF">SAMN05877753_103410</name>
</gene>
<protein>
    <submittedName>
        <fullName evidence="2">Heme-degrading monooxygenase HmoA</fullName>
    </submittedName>
</protein>
<dbReference type="OrthoDB" id="2352283at2"/>
<keyword evidence="3" id="KW-1185">Reference proteome</keyword>
<evidence type="ECO:0000259" key="1">
    <source>
        <dbReference type="PROSITE" id="PS51725"/>
    </source>
</evidence>
<dbReference type="PANTHER" id="PTHR34474">
    <property type="entry name" value="SIGNAL TRANSDUCTION PROTEIN TRAP"/>
    <property type="match status" value="1"/>
</dbReference>
<reference evidence="2 3" key="1">
    <citation type="submission" date="2017-08" db="EMBL/GenBank/DDBJ databases">
        <authorList>
            <person name="de Groot N.N."/>
        </authorList>
    </citation>
    <scope>NUCLEOTIDE SEQUENCE [LARGE SCALE GENOMIC DNA]</scope>
    <source>
        <strain evidence="2 3">JC228</strain>
    </source>
</reference>
<evidence type="ECO:0000313" key="3">
    <source>
        <dbReference type="Proteomes" id="UP000219546"/>
    </source>
</evidence>
<accession>A0A285CR42</accession>
<dbReference type="RefSeq" id="WP_097158318.1">
    <property type="nucleotide sequence ID" value="NZ_JBEPMQ010000002.1"/>
</dbReference>
<dbReference type="SUPFAM" id="SSF54909">
    <property type="entry name" value="Dimeric alpha+beta barrel"/>
    <property type="match status" value="1"/>
</dbReference>
<dbReference type="EMBL" id="OAOP01000003">
    <property type="protein sequence ID" value="SNX70027.1"/>
    <property type="molecule type" value="Genomic_DNA"/>
</dbReference>
<feature type="domain" description="ABM" evidence="1">
    <location>
        <begin position="66"/>
        <end position="154"/>
    </location>
</feature>